<protein>
    <submittedName>
        <fullName evidence="7">Uncharacterized protein</fullName>
    </submittedName>
</protein>
<evidence type="ECO:0000256" key="1">
    <source>
        <dbReference type="ARBA" id="ARBA00004651"/>
    </source>
</evidence>
<keyword evidence="4 6" id="KW-0472">Membrane</keyword>
<keyword evidence="8" id="KW-1185">Reference proteome</keyword>
<feature type="transmembrane region" description="Helical" evidence="6">
    <location>
        <begin position="612"/>
        <end position="635"/>
    </location>
</feature>
<dbReference type="EMBL" id="JBFXLS010000119">
    <property type="protein sequence ID" value="KAL2814883.1"/>
    <property type="molecule type" value="Genomic_DNA"/>
</dbReference>
<feature type="region of interest" description="Disordered" evidence="5">
    <location>
        <begin position="653"/>
        <end position="698"/>
    </location>
</feature>
<accession>A0ABR4HHC2</accession>
<keyword evidence="3 6" id="KW-1133">Transmembrane helix</keyword>
<keyword evidence="2 6" id="KW-0812">Transmembrane</keyword>
<comment type="caution">
    <text evidence="7">The sequence shown here is derived from an EMBL/GenBank/DDBJ whole genome shotgun (WGS) entry which is preliminary data.</text>
</comment>
<dbReference type="PANTHER" id="PTHR46494:SF1">
    <property type="entry name" value="CORA FAMILY METAL ION TRANSPORTER (EUROFUNG)"/>
    <property type="match status" value="1"/>
</dbReference>
<dbReference type="Pfam" id="PF01544">
    <property type="entry name" value="CorA"/>
    <property type="match status" value="1"/>
</dbReference>
<dbReference type="SUPFAM" id="SSF144083">
    <property type="entry name" value="Magnesium transport protein CorA, transmembrane region"/>
    <property type="match status" value="1"/>
</dbReference>
<name>A0ABR4HHC2_9EURO</name>
<evidence type="ECO:0000313" key="7">
    <source>
        <dbReference type="EMBL" id="KAL2814883.1"/>
    </source>
</evidence>
<dbReference type="InterPro" id="IPR002523">
    <property type="entry name" value="MgTranspt_CorA/ZnTranspt_ZntB"/>
</dbReference>
<evidence type="ECO:0000256" key="2">
    <source>
        <dbReference type="ARBA" id="ARBA00022692"/>
    </source>
</evidence>
<evidence type="ECO:0000313" key="8">
    <source>
        <dbReference type="Proteomes" id="UP001610335"/>
    </source>
</evidence>
<comment type="subcellular location">
    <subcellularLocation>
        <location evidence="1">Cell membrane</location>
        <topology evidence="1">Multi-pass membrane protein</topology>
    </subcellularLocation>
</comment>
<reference evidence="7 8" key="1">
    <citation type="submission" date="2024-07" db="EMBL/GenBank/DDBJ databases">
        <title>Section-level genome sequencing and comparative genomics of Aspergillus sections Usti and Cavernicolus.</title>
        <authorList>
            <consortium name="Lawrence Berkeley National Laboratory"/>
            <person name="Nybo J.L."/>
            <person name="Vesth T.C."/>
            <person name="Theobald S."/>
            <person name="Frisvad J.C."/>
            <person name="Larsen T.O."/>
            <person name="Kjaerboelling I."/>
            <person name="Rothschild-Mancinelli K."/>
            <person name="Lyhne E.K."/>
            <person name="Kogle M.E."/>
            <person name="Barry K."/>
            <person name="Clum A."/>
            <person name="Na H."/>
            <person name="Ledsgaard L."/>
            <person name="Lin J."/>
            <person name="Lipzen A."/>
            <person name="Kuo A."/>
            <person name="Riley R."/>
            <person name="Mondo S."/>
            <person name="LaButti K."/>
            <person name="Haridas S."/>
            <person name="Pangalinan J."/>
            <person name="Salamov A.A."/>
            <person name="Simmons B.A."/>
            <person name="Magnuson J.K."/>
            <person name="Chen J."/>
            <person name="Drula E."/>
            <person name="Henrissat B."/>
            <person name="Wiebenga A."/>
            <person name="Lubbers R.J."/>
            <person name="Gomes A.C."/>
            <person name="Makela M.R."/>
            <person name="Stajich J."/>
            <person name="Grigoriev I.V."/>
            <person name="Mortensen U.H."/>
            <person name="De vries R.P."/>
            <person name="Baker S.E."/>
            <person name="Andersen M.R."/>
        </authorList>
    </citation>
    <scope>NUCLEOTIDE SEQUENCE [LARGE SCALE GENOMIC DNA]</scope>
    <source>
        <strain evidence="7 8">CBS 600.67</strain>
    </source>
</reference>
<dbReference type="Gene3D" id="1.20.58.340">
    <property type="entry name" value="Magnesium transport protein CorA, transmembrane region"/>
    <property type="match status" value="1"/>
</dbReference>
<evidence type="ECO:0000256" key="5">
    <source>
        <dbReference type="SAM" id="MobiDB-lite"/>
    </source>
</evidence>
<gene>
    <name evidence="7" type="ORF">BDW59DRAFT_167024</name>
</gene>
<organism evidence="7 8">
    <name type="scientific">Aspergillus cavernicola</name>
    <dbReference type="NCBI Taxonomy" id="176166"/>
    <lineage>
        <taxon>Eukaryota</taxon>
        <taxon>Fungi</taxon>
        <taxon>Dikarya</taxon>
        <taxon>Ascomycota</taxon>
        <taxon>Pezizomycotina</taxon>
        <taxon>Eurotiomycetes</taxon>
        <taxon>Eurotiomycetidae</taxon>
        <taxon>Eurotiales</taxon>
        <taxon>Aspergillaceae</taxon>
        <taxon>Aspergillus</taxon>
        <taxon>Aspergillus subgen. Nidulantes</taxon>
    </lineage>
</organism>
<feature type="transmembrane region" description="Helical" evidence="6">
    <location>
        <begin position="251"/>
        <end position="276"/>
    </location>
</feature>
<evidence type="ECO:0000256" key="4">
    <source>
        <dbReference type="ARBA" id="ARBA00023136"/>
    </source>
</evidence>
<feature type="compositionally biased region" description="Basic and acidic residues" evidence="5">
    <location>
        <begin position="657"/>
        <end position="698"/>
    </location>
</feature>
<dbReference type="Proteomes" id="UP001610335">
    <property type="component" value="Unassembled WGS sequence"/>
</dbReference>
<evidence type="ECO:0000256" key="3">
    <source>
        <dbReference type="ARBA" id="ARBA00022989"/>
    </source>
</evidence>
<dbReference type="InterPro" id="IPR045863">
    <property type="entry name" value="CorA_TM1_TM2"/>
</dbReference>
<evidence type="ECO:0000256" key="6">
    <source>
        <dbReference type="SAM" id="Phobius"/>
    </source>
</evidence>
<feature type="transmembrane region" description="Helical" evidence="6">
    <location>
        <begin position="574"/>
        <end position="600"/>
    </location>
</feature>
<sequence>MASSTTPQLDGGGDSVAINRLLLAELHKLNGLLSQMQSGKCLTTKAANHDDDDRTSDSEDRIEDLDEATDDDIARVLPYIAMSPSDLTVWAVHALKELDFWGLAGPRPRVHFVTSRGESRDMNWQEFYQPPERLKLDVQEQWDCMFAARLGLRRSEWELTQGEAGSGNEDRIAFWWHASTLFRDPNIRYHLQSWVYDDHGFLKQVTSYLEPGSICFDLKKRLWGYQGKLDWVYGREWTVNFGDNCIVPWDVVLFILVQTLAFPTVLNIHGAALLVLSYAMPWEDLSLTSPYHYTDSDLWMEQFHIRCLRVIPSHYECSGNNKANGINLARAFWEEKTTFLNPQRRLRLREIRMSAAIRAQRGRIRPYFTTIKLTDGIYDDWDNDPPITLKGDSVFPDGPVAPVDTFQNMISRMLEKWACCWRGVLDELDQVVSVKVRVVWILAMITYLPRATELTRGFGVGQAEEALTKEWVEDHMFDDSFQMTARYFSVLQLLRIIPTWIDNSSNDVDSLCDCRSVNGVMKNMETLRGQKNKLVDELKTRIEQKVDEIESLRDGIFNATSLKEASTSRVMSSYLFIFTIMTIFYLPLSFVVSLFGMHLFDYSDVSTTQASFYITIVLAALMTYVAALVAVWGVAPKEQRDALWKQLSARMRTSRLKKAESEEQGRKREKEVEGRDREEERRWGKRDERGNRKEMDAV</sequence>
<dbReference type="PANTHER" id="PTHR46494">
    <property type="entry name" value="CORA FAMILY METAL ION TRANSPORTER (EUROFUNG)"/>
    <property type="match status" value="1"/>
</dbReference>
<proteinExistence type="predicted"/>